<feature type="transmembrane region" description="Helical" evidence="8">
    <location>
        <begin position="289"/>
        <end position="309"/>
    </location>
</feature>
<name>A0A251ZYG3_9PROT</name>
<feature type="transmembrane region" description="Helical" evidence="8">
    <location>
        <begin position="47"/>
        <end position="71"/>
    </location>
</feature>
<evidence type="ECO:0000313" key="9">
    <source>
        <dbReference type="EMBL" id="OUI79708.1"/>
    </source>
</evidence>
<keyword evidence="8" id="KW-0997">Cell inner membrane</keyword>
<keyword evidence="7 8" id="KW-0472">Membrane</keyword>
<feature type="transmembrane region" description="Helical" evidence="8">
    <location>
        <begin position="362"/>
        <end position="380"/>
    </location>
</feature>
<protein>
    <recommendedName>
        <fullName evidence="8">L-lactate permease</fullName>
    </recommendedName>
</protein>
<feature type="transmembrane region" description="Helical" evidence="8">
    <location>
        <begin position="400"/>
        <end position="418"/>
    </location>
</feature>
<evidence type="ECO:0000256" key="1">
    <source>
        <dbReference type="ARBA" id="ARBA00004651"/>
    </source>
</evidence>
<evidence type="ECO:0000256" key="5">
    <source>
        <dbReference type="ARBA" id="ARBA00022692"/>
    </source>
</evidence>
<feature type="transmembrane region" description="Helical" evidence="8">
    <location>
        <begin position="191"/>
        <end position="213"/>
    </location>
</feature>
<accession>A0A251ZYG3</accession>
<feature type="transmembrane region" description="Helical" evidence="8">
    <location>
        <begin position="77"/>
        <end position="95"/>
    </location>
</feature>
<feature type="transmembrane region" description="Helical" evidence="8">
    <location>
        <begin position="424"/>
        <end position="447"/>
    </location>
</feature>
<feature type="transmembrane region" description="Helical" evidence="8">
    <location>
        <begin position="459"/>
        <end position="481"/>
    </location>
</feature>
<dbReference type="RefSeq" id="WP_086553131.1">
    <property type="nucleotide sequence ID" value="NZ_JOMO01000055.1"/>
</dbReference>
<feature type="transmembrane region" description="Helical" evidence="8">
    <location>
        <begin position="14"/>
        <end position="35"/>
    </location>
</feature>
<keyword evidence="5 8" id="KW-0812">Transmembrane</keyword>
<comment type="caution">
    <text evidence="9">The sequence shown here is derived from an EMBL/GenBank/DDBJ whole genome shotgun (WGS) entry which is preliminary data.</text>
</comment>
<evidence type="ECO:0000256" key="3">
    <source>
        <dbReference type="ARBA" id="ARBA00022448"/>
    </source>
</evidence>
<evidence type="ECO:0000256" key="6">
    <source>
        <dbReference type="ARBA" id="ARBA00022989"/>
    </source>
</evidence>
<dbReference type="InterPro" id="IPR003804">
    <property type="entry name" value="Lactate_perm"/>
</dbReference>
<evidence type="ECO:0000256" key="4">
    <source>
        <dbReference type="ARBA" id="ARBA00022475"/>
    </source>
</evidence>
<evidence type="ECO:0000256" key="8">
    <source>
        <dbReference type="RuleBase" id="RU365092"/>
    </source>
</evidence>
<keyword evidence="4" id="KW-1003">Cell membrane</keyword>
<dbReference type="EMBL" id="JOMO01000055">
    <property type="protein sequence ID" value="OUI79708.1"/>
    <property type="molecule type" value="Genomic_DNA"/>
</dbReference>
<keyword evidence="3 8" id="KW-0813">Transport</keyword>
<feature type="transmembrane region" description="Helical" evidence="8">
    <location>
        <begin position="141"/>
        <end position="162"/>
    </location>
</feature>
<dbReference type="GO" id="GO:0015295">
    <property type="term" value="F:solute:proton symporter activity"/>
    <property type="evidence" value="ECO:0007669"/>
    <property type="project" value="TreeGrafter"/>
</dbReference>
<dbReference type="GO" id="GO:0005886">
    <property type="term" value="C:plasma membrane"/>
    <property type="evidence" value="ECO:0007669"/>
    <property type="project" value="UniProtKB-SubCell"/>
</dbReference>
<comment type="caution">
    <text evidence="8">Lacks conserved residue(s) required for the propagation of feature annotation.</text>
</comment>
<evidence type="ECO:0000256" key="2">
    <source>
        <dbReference type="ARBA" id="ARBA00010100"/>
    </source>
</evidence>
<evidence type="ECO:0000313" key="10">
    <source>
        <dbReference type="Proteomes" id="UP000194639"/>
    </source>
</evidence>
<dbReference type="Pfam" id="PF02652">
    <property type="entry name" value="Lactate_perm"/>
    <property type="match status" value="1"/>
</dbReference>
<dbReference type="PANTHER" id="PTHR30003:SF0">
    <property type="entry name" value="GLYCOLATE PERMEASE GLCA-RELATED"/>
    <property type="match status" value="1"/>
</dbReference>
<gene>
    <name evidence="9" type="ORF">HK12_12505</name>
</gene>
<feature type="transmembrane region" description="Helical" evidence="8">
    <location>
        <begin position="487"/>
        <end position="508"/>
    </location>
</feature>
<comment type="subcellular location">
    <subcellularLocation>
        <location evidence="8">Cell inner membrane</location>
        <topology evidence="8">Multi-pass membrane protein</topology>
    </subcellularLocation>
    <subcellularLocation>
        <location evidence="1">Cell membrane</location>
        <topology evidence="1">Multi-pass membrane protein</topology>
    </subcellularLocation>
</comment>
<dbReference type="AlphaFoldDB" id="A0A251ZYG3"/>
<dbReference type="PANTHER" id="PTHR30003">
    <property type="entry name" value="L-LACTATE PERMEASE"/>
    <property type="match status" value="1"/>
</dbReference>
<dbReference type="GO" id="GO:0015129">
    <property type="term" value="F:lactate transmembrane transporter activity"/>
    <property type="evidence" value="ECO:0007669"/>
    <property type="project" value="UniProtKB-UniRule"/>
</dbReference>
<feature type="transmembrane region" description="Helical" evidence="8">
    <location>
        <begin position="225"/>
        <end position="246"/>
    </location>
</feature>
<dbReference type="Proteomes" id="UP000194639">
    <property type="component" value="Unassembled WGS sequence"/>
</dbReference>
<evidence type="ECO:0000256" key="7">
    <source>
        <dbReference type="ARBA" id="ARBA00023136"/>
    </source>
</evidence>
<feature type="transmembrane region" description="Helical" evidence="8">
    <location>
        <begin position="169"/>
        <end position="185"/>
    </location>
</feature>
<comment type="function">
    <text evidence="8">Uptake of L-lactate across the membrane. Can also transport D-lactate and glycolate.</text>
</comment>
<feature type="transmembrane region" description="Helical" evidence="8">
    <location>
        <begin position="116"/>
        <end position="135"/>
    </location>
</feature>
<organism evidence="9 10">
    <name type="scientific">Acetobacter orientalis</name>
    <dbReference type="NCBI Taxonomy" id="146474"/>
    <lineage>
        <taxon>Bacteria</taxon>
        <taxon>Pseudomonadati</taxon>
        <taxon>Pseudomonadota</taxon>
        <taxon>Alphaproteobacteria</taxon>
        <taxon>Acetobacterales</taxon>
        <taxon>Acetobacteraceae</taxon>
        <taxon>Acetobacter</taxon>
    </lineage>
</organism>
<reference evidence="9 10" key="1">
    <citation type="submission" date="2014-06" db="EMBL/GenBank/DDBJ databases">
        <authorList>
            <person name="Ju J."/>
            <person name="Zhang J."/>
        </authorList>
    </citation>
    <scope>NUCLEOTIDE SEQUENCE [LARGE SCALE GENOMIC DNA]</scope>
    <source>
        <strain evidence="9">DmW_045</strain>
    </source>
</reference>
<feature type="transmembrane region" description="Helical" evidence="8">
    <location>
        <begin position="252"/>
        <end position="269"/>
    </location>
</feature>
<proteinExistence type="inferred from homology"/>
<feature type="transmembrane region" description="Helical" evidence="8">
    <location>
        <begin position="520"/>
        <end position="539"/>
    </location>
</feature>
<keyword evidence="6 8" id="KW-1133">Transmembrane helix</keyword>
<sequence>MSSWSQNYDPAHNILLSSAVAMLPILFFFITLLVLRIKGYIASTLTVLLTSIIALAFYHMPVACIVASWGYGFLYGLWPIAWIILGAVFLYKLSVKSGYFEIIRKSIVAVTDDQRLQIILVAYAFGAFLEGAAGFGAPVAITTALLVGLGVSPIIAGGLCLLANAAPGAFGAMGIPVIVGGQVINTDPSLIAHQAMPSLAVISLAVPFILVFIADGLRGLREVWLPTLVAAVTFAGVQTIVALSVGPELPDIVAALATLVVLPVFLRVWKPANKKIQTEQKAAEQNVSAAEIIRAWAPFAVLTVCVAIWSSGPFKSLFKPDGALSWTSFTFRFPLLHDVIIKMPPVTSKPTPYHAFFQFDPISSVGTSIMLAAIISTFIVKIKPAQAISIFLETLKELLIPIYTIGTVLSFAFLANYSGISATLALLFASTGSFFVFLSPVLGWLGVFLTGSDTSSNALFGGLQAATGAQIHVSGALLVAANTVGGAVGKMISPQSIAIACAAVNIVGKEGEILQFTLKWSLLLVGIVGLLVVGQTLLFN</sequence>
<comment type="similarity">
    <text evidence="2 8">Belongs to the lactate permease family.</text>
</comment>
<dbReference type="NCBIfam" id="TIGR00795">
    <property type="entry name" value="lctP"/>
    <property type="match status" value="1"/>
</dbReference>